<dbReference type="Pfam" id="PF00392">
    <property type="entry name" value="GntR"/>
    <property type="match status" value="1"/>
</dbReference>
<dbReference type="AlphaFoldDB" id="A0A6J6DDT9"/>
<protein>
    <submittedName>
        <fullName evidence="5">Unannotated protein</fullName>
    </submittedName>
</protein>
<accession>A0A6J6DDT9</accession>
<dbReference type="CDD" id="cd07377">
    <property type="entry name" value="WHTH_GntR"/>
    <property type="match status" value="1"/>
</dbReference>
<keyword evidence="2" id="KW-0238">DNA-binding</keyword>
<dbReference type="SMART" id="SM00345">
    <property type="entry name" value="HTH_GNTR"/>
    <property type="match status" value="1"/>
</dbReference>
<dbReference type="InterPro" id="IPR036390">
    <property type="entry name" value="WH_DNA-bd_sf"/>
</dbReference>
<dbReference type="InterPro" id="IPR008920">
    <property type="entry name" value="TF_FadR/GntR_C"/>
</dbReference>
<evidence type="ECO:0000259" key="4">
    <source>
        <dbReference type="PROSITE" id="PS50949"/>
    </source>
</evidence>
<dbReference type="InterPro" id="IPR036388">
    <property type="entry name" value="WH-like_DNA-bd_sf"/>
</dbReference>
<dbReference type="PROSITE" id="PS50949">
    <property type="entry name" value="HTH_GNTR"/>
    <property type="match status" value="1"/>
</dbReference>
<evidence type="ECO:0000256" key="3">
    <source>
        <dbReference type="ARBA" id="ARBA00023163"/>
    </source>
</evidence>
<dbReference type="Pfam" id="PF07729">
    <property type="entry name" value="FCD"/>
    <property type="match status" value="1"/>
</dbReference>
<proteinExistence type="predicted"/>
<dbReference type="GO" id="GO:0003677">
    <property type="term" value="F:DNA binding"/>
    <property type="evidence" value="ECO:0007669"/>
    <property type="project" value="UniProtKB-KW"/>
</dbReference>
<evidence type="ECO:0000313" key="5">
    <source>
        <dbReference type="EMBL" id="CAB4561365.1"/>
    </source>
</evidence>
<dbReference type="GO" id="GO:0003700">
    <property type="term" value="F:DNA-binding transcription factor activity"/>
    <property type="evidence" value="ECO:0007669"/>
    <property type="project" value="InterPro"/>
</dbReference>
<feature type="domain" description="HTH gntR-type" evidence="4">
    <location>
        <begin position="31"/>
        <end position="101"/>
    </location>
</feature>
<dbReference type="Gene3D" id="1.10.10.10">
    <property type="entry name" value="Winged helix-like DNA-binding domain superfamily/Winged helix DNA-binding domain"/>
    <property type="match status" value="1"/>
</dbReference>
<keyword evidence="3" id="KW-0804">Transcription</keyword>
<dbReference type="PANTHER" id="PTHR43537">
    <property type="entry name" value="TRANSCRIPTIONAL REGULATOR, GNTR FAMILY"/>
    <property type="match status" value="1"/>
</dbReference>
<sequence>MTEAAAQAPEGEGVLNSTLDGSLLLRPVRGGNAYEETVERLLQTIRLGLVPPGGRLAAERELALMLDVSRDTVRDAIQSLVDAGFLEVRRGRYGGAFVSDPVPTGAARLGRSGVETTPATFNADDIRDVLVLREILEVGAAQHAAERPLSSTERESLWAALHETKKATSDDYRRLDSRLHLLIAEMAGAPSLLNQVAQCRMRINEMLDGIPLLSPNIAHSDEQHERIVLAILTGDSEQAAEEMRAHLGGSASLLRGFLG</sequence>
<gene>
    <name evidence="5" type="ORF">UFOPK1591_00753</name>
</gene>
<dbReference type="SUPFAM" id="SSF46785">
    <property type="entry name" value="Winged helix' DNA-binding domain"/>
    <property type="match status" value="1"/>
</dbReference>
<dbReference type="PRINTS" id="PR00035">
    <property type="entry name" value="HTHGNTR"/>
</dbReference>
<dbReference type="InterPro" id="IPR000524">
    <property type="entry name" value="Tscrpt_reg_HTH_GntR"/>
</dbReference>
<dbReference type="PANTHER" id="PTHR43537:SF24">
    <property type="entry name" value="GLUCONATE OPERON TRANSCRIPTIONAL REPRESSOR"/>
    <property type="match status" value="1"/>
</dbReference>
<evidence type="ECO:0000256" key="2">
    <source>
        <dbReference type="ARBA" id="ARBA00023125"/>
    </source>
</evidence>
<dbReference type="InterPro" id="IPR011711">
    <property type="entry name" value="GntR_C"/>
</dbReference>
<organism evidence="5">
    <name type="scientific">freshwater metagenome</name>
    <dbReference type="NCBI Taxonomy" id="449393"/>
    <lineage>
        <taxon>unclassified sequences</taxon>
        <taxon>metagenomes</taxon>
        <taxon>ecological metagenomes</taxon>
    </lineage>
</organism>
<name>A0A6J6DDT9_9ZZZZ</name>
<reference evidence="5" key="1">
    <citation type="submission" date="2020-05" db="EMBL/GenBank/DDBJ databases">
        <authorList>
            <person name="Chiriac C."/>
            <person name="Salcher M."/>
            <person name="Ghai R."/>
            <person name="Kavagutti S V."/>
        </authorList>
    </citation>
    <scope>NUCLEOTIDE SEQUENCE</scope>
</reference>
<keyword evidence="1" id="KW-0805">Transcription regulation</keyword>
<dbReference type="SUPFAM" id="SSF48008">
    <property type="entry name" value="GntR ligand-binding domain-like"/>
    <property type="match status" value="1"/>
</dbReference>
<evidence type="ECO:0000256" key="1">
    <source>
        <dbReference type="ARBA" id="ARBA00023015"/>
    </source>
</evidence>
<dbReference type="EMBL" id="CAEZTD010000049">
    <property type="protein sequence ID" value="CAB4561365.1"/>
    <property type="molecule type" value="Genomic_DNA"/>
</dbReference>
<dbReference type="SMART" id="SM00895">
    <property type="entry name" value="FCD"/>
    <property type="match status" value="1"/>
</dbReference>
<dbReference type="Gene3D" id="1.20.120.530">
    <property type="entry name" value="GntR ligand-binding domain-like"/>
    <property type="match status" value="1"/>
</dbReference>